<evidence type="ECO:0000313" key="2">
    <source>
        <dbReference type="Proteomes" id="UP001207468"/>
    </source>
</evidence>
<dbReference type="EMBL" id="JAGFNK010000009">
    <property type="protein sequence ID" value="KAI9512383.1"/>
    <property type="molecule type" value="Genomic_DNA"/>
</dbReference>
<keyword evidence="2" id="KW-1185">Reference proteome</keyword>
<reference evidence="1" key="1">
    <citation type="submission" date="2021-03" db="EMBL/GenBank/DDBJ databases">
        <title>Evolutionary priming and transition to the ectomycorrhizal habit in an iconic lineage of mushroom-forming fungi: is preadaptation a requirement?</title>
        <authorList>
            <consortium name="DOE Joint Genome Institute"/>
            <person name="Looney B.P."/>
            <person name="Miyauchi S."/>
            <person name="Morin E."/>
            <person name="Drula E."/>
            <person name="Courty P.E."/>
            <person name="Chicoki N."/>
            <person name="Fauchery L."/>
            <person name="Kohler A."/>
            <person name="Kuo A."/>
            <person name="LaButti K."/>
            <person name="Pangilinan J."/>
            <person name="Lipzen A."/>
            <person name="Riley R."/>
            <person name="Andreopoulos W."/>
            <person name="He G."/>
            <person name="Johnson J."/>
            <person name="Barry K.W."/>
            <person name="Grigoriev I.V."/>
            <person name="Nagy L."/>
            <person name="Hibbett D."/>
            <person name="Henrissat B."/>
            <person name="Matheny P.B."/>
            <person name="Labbe J."/>
            <person name="Martin A.F."/>
        </authorList>
    </citation>
    <scope>NUCLEOTIDE SEQUENCE</scope>
    <source>
        <strain evidence="1">BPL698</strain>
    </source>
</reference>
<name>A0ACC0UL58_9AGAM</name>
<sequence length="425" mass="47029">MPRELPGFYFDAEKNRYFPSSSKKDGKSRSTTQPRVPAAAPPPNTSEAVAAAASNRCSSSTPPLQARRRSSSPDAWRTLQLSRLASCPRRQRIAAAGTCDGRVWSMAGDSHGVLHAFDPSSSGDFLSMPSHLLQHSWSRVYRLGSHISSIRSSGARWVATSFGSTILTHDIPTNRTVKVSLSPESACDVWTSHLRDRSLVLGARQRALHIQDVESLTDAWRLETYSDVFALHQQEHLVYTGCRNGSIRRFDTRARSPGLILLGQASSNSIAYLNVIRDWQLLVSTIRGAIEIFDLRFLHLHHQETRPLLTLVGNVNSYKHSLPHAITPSQDYFFAAGIDNRIRGWSLLTGELLSHHRPQSTSSPALTLDIPGQHVTALDRDASPFGVQFEEPITSLEITQIAHESCLFATSGSGLHRFILGRRSL</sequence>
<organism evidence="1 2">
    <name type="scientific">Russula earlei</name>
    <dbReference type="NCBI Taxonomy" id="71964"/>
    <lineage>
        <taxon>Eukaryota</taxon>
        <taxon>Fungi</taxon>
        <taxon>Dikarya</taxon>
        <taxon>Basidiomycota</taxon>
        <taxon>Agaricomycotina</taxon>
        <taxon>Agaricomycetes</taxon>
        <taxon>Russulales</taxon>
        <taxon>Russulaceae</taxon>
        <taxon>Russula</taxon>
    </lineage>
</organism>
<comment type="caution">
    <text evidence="1">The sequence shown here is derived from an EMBL/GenBank/DDBJ whole genome shotgun (WGS) entry which is preliminary data.</text>
</comment>
<accession>A0ACC0UL58</accession>
<gene>
    <name evidence="1" type="ORF">F5148DRAFT_973499</name>
</gene>
<dbReference type="Proteomes" id="UP001207468">
    <property type="component" value="Unassembled WGS sequence"/>
</dbReference>
<proteinExistence type="predicted"/>
<evidence type="ECO:0000313" key="1">
    <source>
        <dbReference type="EMBL" id="KAI9512383.1"/>
    </source>
</evidence>
<protein>
    <submittedName>
        <fullName evidence="1">Uncharacterized protein</fullName>
    </submittedName>
</protein>